<reference evidence="4" key="1">
    <citation type="submission" date="2014-06" db="EMBL/GenBank/DDBJ databases">
        <authorList>
            <person name="Aslett M."/>
            <person name="De Silva N."/>
        </authorList>
    </citation>
    <scope>NUCLEOTIDE SEQUENCE [LARGE SCALE GENOMIC DNA]</scope>
    <source>
        <strain evidence="4">Bond</strain>
    </source>
</reference>
<keyword evidence="4" id="KW-1185">Reference proteome</keyword>
<dbReference type="VEuPathDB" id="PiroplasmaDB:BBBOND_0207270"/>
<keyword evidence="1" id="KW-0175">Coiled coil</keyword>
<feature type="coiled-coil region" evidence="1">
    <location>
        <begin position="217"/>
        <end position="251"/>
    </location>
</feature>
<dbReference type="OrthoDB" id="345870at2759"/>
<proteinExistence type="predicted"/>
<dbReference type="RefSeq" id="XP_012767757.1">
    <property type="nucleotide sequence ID" value="XM_012912303.1"/>
</dbReference>
<accession>A0A061D4A3</accession>
<dbReference type="GeneID" id="24564112"/>
<dbReference type="EMBL" id="LK391708">
    <property type="protein sequence ID" value="CDR95571.1"/>
    <property type="molecule type" value="Genomic_DNA"/>
</dbReference>
<evidence type="ECO:0000256" key="2">
    <source>
        <dbReference type="SAM" id="MobiDB-lite"/>
    </source>
</evidence>
<feature type="region of interest" description="Disordered" evidence="2">
    <location>
        <begin position="128"/>
        <end position="155"/>
    </location>
</feature>
<organism evidence="3 4">
    <name type="scientific">Babesia bigemina</name>
    <dbReference type="NCBI Taxonomy" id="5866"/>
    <lineage>
        <taxon>Eukaryota</taxon>
        <taxon>Sar</taxon>
        <taxon>Alveolata</taxon>
        <taxon>Apicomplexa</taxon>
        <taxon>Aconoidasida</taxon>
        <taxon>Piroplasmida</taxon>
        <taxon>Babesiidae</taxon>
        <taxon>Babesia</taxon>
    </lineage>
</organism>
<sequence length="467" mass="53253">MDSDWEAEDVQSPRDGSGGEAPQQTQTGTHLSRIPNQSLAESEGGGDMDGNAAETSKNEDELPEGWVRHGKGLMLEVPITPRMIASERNKLPPPHFKFTADTNRRSAGRLQAALLHIDRDAVRRMKNEQNVRVRAARPASDGQEADTSSPMRTRDASMRCYRSLRENQHTASPISRAKGEEQFDRKIAFMKKEHERQLIEAKRQVLEHVDVLIKKYRQLAIDAVKVAREEQKKAEAERRNTFEACARYEAELKANVRNAIAHLKLSSQAEHDRIAAERDALQRRCADMTPKAEAWKPALDRITAQLAAKFKGNQKFTIGIIDDTRDMIIDEFHAFKASTAELMVQKFVANGCDLQNQEAEQFVEHVLMASGATNRSVCHDEQEHQRQWEQQRLQKNIHRTRNHVSQEKEFDRVLADAFHYGDVHVHLIRVMAVMRERTRVLELGKPRRKSANDADAHNIPILIKLKN</sequence>
<dbReference type="Proteomes" id="UP000033188">
    <property type="component" value="Chromosome 2"/>
</dbReference>
<dbReference type="KEGG" id="bbig:BBBOND_0207270"/>
<evidence type="ECO:0000313" key="4">
    <source>
        <dbReference type="Proteomes" id="UP000033188"/>
    </source>
</evidence>
<feature type="region of interest" description="Disordered" evidence="2">
    <location>
        <begin position="1"/>
        <end position="69"/>
    </location>
</feature>
<evidence type="ECO:0000313" key="3">
    <source>
        <dbReference type="EMBL" id="CDR95571.1"/>
    </source>
</evidence>
<name>A0A061D4A3_BABBI</name>
<feature type="compositionally biased region" description="Polar residues" evidence="2">
    <location>
        <begin position="22"/>
        <end position="40"/>
    </location>
</feature>
<protein>
    <submittedName>
        <fullName evidence="3">Uncharacterized protein</fullName>
    </submittedName>
</protein>
<dbReference type="AlphaFoldDB" id="A0A061D4A3"/>
<gene>
    <name evidence="3" type="ORF">BBBOND_0207270</name>
</gene>
<evidence type="ECO:0000256" key="1">
    <source>
        <dbReference type="SAM" id="Coils"/>
    </source>
</evidence>